<comment type="caution">
    <text evidence="2">The sequence shown here is derived from an EMBL/GenBank/DDBJ whole genome shotgun (WGS) entry which is preliminary data.</text>
</comment>
<dbReference type="InterPro" id="IPR029068">
    <property type="entry name" value="Glyas_Bleomycin-R_OHBP_Dase"/>
</dbReference>
<evidence type="ECO:0000313" key="3">
    <source>
        <dbReference type="Proteomes" id="UP001370590"/>
    </source>
</evidence>
<evidence type="ECO:0000259" key="1">
    <source>
        <dbReference type="PROSITE" id="PS51819"/>
    </source>
</evidence>
<dbReference type="Pfam" id="PF00903">
    <property type="entry name" value="Glyoxalase"/>
    <property type="match status" value="1"/>
</dbReference>
<dbReference type="InterPro" id="IPR037523">
    <property type="entry name" value="VOC_core"/>
</dbReference>
<name>A0ABU8SKB9_9LACO</name>
<accession>A0ABU8SKB9</accession>
<protein>
    <submittedName>
        <fullName evidence="2">VOC family protein</fullName>
    </submittedName>
</protein>
<dbReference type="InterPro" id="IPR004360">
    <property type="entry name" value="Glyas_Fos-R_dOase_dom"/>
</dbReference>
<dbReference type="PANTHER" id="PTHR21366">
    <property type="entry name" value="GLYOXALASE FAMILY PROTEIN"/>
    <property type="match status" value="1"/>
</dbReference>
<evidence type="ECO:0000313" key="2">
    <source>
        <dbReference type="EMBL" id="MEJ6400316.1"/>
    </source>
</evidence>
<dbReference type="PANTHER" id="PTHR21366:SF14">
    <property type="entry name" value="GLYOXALASE DOMAIN-CONTAINING PROTEIN 5"/>
    <property type="match status" value="1"/>
</dbReference>
<feature type="domain" description="VOC" evidence="1">
    <location>
        <begin position="6"/>
        <end position="127"/>
    </location>
</feature>
<dbReference type="RefSeq" id="WP_339960127.1">
    <property type="nucleotide sequence ID" value="NZ_JAWMWH010000001.1"/>
</dbReference>
<dbReference type="Gene3D" id="3.10.180.10">
    <property type="entry name" value="2,3-Dihydroxybiphenyl 1,2-Dioxygenase, domain 1"/>
    <property type="match status" value="1"/>
</dbReference>
<dbReference type="CDD" id="cd07253">
    <property type="entry name" value="GLOD5"/>
    <property type="match status" value="1"/>
</dbReference>
<organism evidence="2 3">
    <name type="scientific">Nicoliella lavandulae</name>
    <dbReference type="NCBI Taxonomy" id="3082954"/>
    <lineage>
        <taxon>Bacteria</taxon>
        <taxon>Bacillati</taxon>
        <taxon>Bacillota</taxon>
        <taxon>Bacilli</taxon>
        <taxon>Lactobacillales</taxon>
        <taxon>Lactobacillaceae</taxon>
        <taxon>Nicoliella</taxon>
    </lineage>
</organism>
<dbReference type="PROSITE" id="PS51819">
    <property type="entry name" value="VOC"/>
    <property type="match status" value="1"/>
</dbReference>
<sequence length="129" mass="14489">MFKIDHVDHFVLTVHDIEASCAFYHDVLGMEVIDFENGTRKALRFGNMKINLHQLGHEFNPKAEFPTPGSGDFCLITKDSIADVVATLKEKQVPIVEGPEPKHGAMGAIESVYVRDPDYNLVEISQYQD</sequence>
<dbReference type="Proteomes" id="UP001370590">
    <property type="component" value="Unassembled WGS sequence"/>
</dbReference>
<dbReference type="InterPro" id="IPR050383">
    <property type="entry name" value="GlyoxalaseI/FosfomycinResist"/>
</dbReference>
<keyword evidence="3" id="KW-1185">Reference proteome</keyword>
<reference evidence="2 3" key="1">
    <citation type="submission" date="2023-10" db="EMBL/GenBank/DDBJ databases">
        <title>Nicoliella lavandulae sp. nov. isolated from Lavandula angustifolia flowers.</title>
        <authorList>
            <person name="Alcantara C."/>
            <person name="Zuniga M."/>
            <person name="Landete J.M."/>
            <person name="Monedero V."/>
        </authorList>
    </citation>
    <scope>NUCLEOTIDE SEQUENCE [LARGE SCALE GENOMIC DNA]</scope>
    <source>
        <strain evidence="2 3">Es01</strain>
    </source>
</reference>
<proteinExistence type="predicted"/>
<dbReference type="EMBL" id="JAWMWH010000001">
    <property type="protein sequence ID" value="MEJ6400316.1"/>
    <property type="molecule type" value="Genomic_DNA"/>
</dbReference>
<dbReference type="SUPFAM" id="SSF54593">
    <property type="entry name" value="Glyoxalase/Bleomycin resistance protein/Dihydroxybiphenyl dioxygenase"/>
    <property type="match status" value="1"/>
</dbReference>
<gene>
    <name evidence="2" type="ORF">R4146_03905</name>
</gene>